<dbReference type="PIRSF" id="PIRSF004848">
    <property type="entry name" value="YBL036c_PLPDEIII"/>
    <property type="match status" value="1"/>
</dbReference>
<evidence type="ECO:0000313" key="7">
    <source>
        <dbReference type="Proteomes" id="UP000326912"/>
    </source>
</evidence>
<feature type="domain" description="Alanine racemase N-terminal" evidence="5">
    <location>
        <begin position="16"/>
        <end position="243"/>
    </location>
</feature>
<evidence type="ECO:0000256" key="1">
    <source>
        <dbReference type="ARBA" id="ARBA00022898"/>
    </source>
</evidence>
<dbReference type="InterPro" id="IPR029066">
    <property type="entry name" value="PLP-binding_barrel"/>
</dbReference>
<proteinExistence type="inferred from homology"/>
<protein>
    <recommendedName>
        <fullName evidence="2">Pyridoxal phosphate homeostasis protein</fullName>
        <shortName evidence="2">PLP homeostasis protein</shortName>
    </recommendedName>
</protein>
<evidence type="ECO:0000259" key="5">
    <source>
        <dbReference type="Pfam" id="PF01168"/>
    </source>
</evidence>
<organism evidence="6 7">
    <name type="scientific">Dictyobacter vulcani</name>
    <dbReference type="NCBI Taxonomy" id="2607529"/>
    <lineage>
        <taxon>Bacteria</taxon>
        <taxon>Bacillati</taxon>
        <taxon>Chloroflexota</taxon>
        <taxon>Ktedonobacteria</taxon>
        <taxon>Ktedonobacterales</taxon>
        <taxon>Dictyobacteraceae</taxon>
        <taxon>Dictyobacter</taxon>
    </lineage>
</organism>
<gene>
    <name evidence="6" type="ORF">KDW_24900</name>
</gene>
<reference evidence="6 7" key="1">
    <citation type="submission" date="2019-10" db="EMBL/GenBank/DDBJ databases">
        <title>Dictyobacter vulcani sp. nov., within the class Ktedonobacteria, isolated from soil of volcanic Mt. Zao.</title>
        <authorList>
            <person name="Zheng Y."/>
            <person name="Wang C.M."/>
            <person name="Sakai Y."/>
            <person name="Abe K."/>
            <person name="Yokota A."/>
            <person name="Yabe S."/>
        </authorList>
    </citation>
    <scope>NUCLEOTIDE SEQUENCE [LARGE SCALE GENOMIC DNA]</scope>
    <source>
        <strain evidence="6 7">W12</strain>
    </source>
</reference>
<keyword evidence="7" id="KW-1185">Reference proteome</keyword>
<dbReference type="InterPro" id="IPR001608">
    <property type="entry name" value="Ala_racemase_N"/>
</dbReference>
<dbReference type="Pfam" id="PF01168">
    <property type="entry name" value="Ala_racemase_N"/>
    <property type="match status" value="1"/>
</dbReference>
<evidence type="ECO:0000256" key="3">
    <source>
        <dbReference type="PIRSR" id="PIRSR004848-1"/>
    </source>
</evidence>
<feature type="modified residue" description="N6-(pyridoxal phosphate)lysine" evidence="2 3">
    <location>
        <position position="45"/>
    </location>
</feature>
<dbReference type="Proteomes" id="UP000326912">
    <property type="component" value="Unassembled WGS sequence"/>
</dbReference>
<comment type="similarity">
    <text evidence="2 4">Belongs to the pyridoxal phosphate-binding protein YggS/PROSC family.</text>
</comment>
<dbReference type="RefSeq" id="WP_198925253.1">
    <property type="nucleotide sequence ID" value="NZ_BKZW01000001.1"/>
</dbReference>
<evidence type="ECO:0000256" key="2">
    <source>
        <dbReference type="HAMAP-Rule" id="MF_02087"/>
    </source>
</evidence>
<dbReference type="PANTHER" id="PTHR10146">
    <property type="entry name" value="PROLINE SYNTHETASE CO-TRANSCRIBED BACTERIAL HOMOLOG PROTEIN"/>
    <property type="match status" value="1"/>
</dbReference>
<evidence type="ECO:0000313" key="6">
    <source>
        <dbReference type="EMBL" id="GER88328.1"/>
    </source>
</evidence>
<dbReference type="CDD" id="cd00635">
    <property type="entry name" value="PLPDE_III_YBL036c_like"/>
    <property type="match status" value="1"/>
</dbReference>
<dbReference type="FunFam" id="3.20.20.10:FF:000018">
    <property type="entry name" value="Pyridoxal phosphate homeostasis protein"/>
    <property type="match status" value="1"/>
</dbReference>
<dbReference type="NCBIfam" id="TIGR00044">
    <property type="entry name" value="YggS family pyridoxal phosphate-dependent enzyme"/>
    <property type="match status" value="1"/>
</dbReference>
<dbReference type="EMBL" id="BKZW01000001">
    <property type="protein sequence ID" value="GER88328.1"/>
    <property type="molecule type" value="Genomic_DNA"/>
</dbReference>
<dbReference type="GO" id="GO:0030170">
    <property type="term" value="F:pyridoxal phosphate binding"/>
    <property type="evidence" value="ECO:0007669"/>
    <property type="project" value="UniProtKB-UniRule"/>
</dbReference>
<dbReference type="Gene3D" id="3.20.20.10">
    <property type="entry name" value="Alanine racemase"/>
    <property type="match status" value="1"/>
</dbReference>
<dbReference type="SUPFAM" id="SSF51419">
    <property type="entry name" value="PLP-binding barrel"/>
    <property type="match status" value="1"/>
</dbReference>
<name>A0A5J4KFR2_9CHLR</name>
<comment type="function">
    <text evidence="2">Pyridoxal 5'-phosphate (PLP)-binding protein, which is involved in PLP homeostasis.</text>
</comment>
<dbReference type="InterPro" id="IPR011078">
    <property type="entry name" value="PyrdxlP_homeostasis"/>
</dbReference>
<keyword evidence="1 2" id="KW-0663">Pyridoxal phosphate</keyword>
<dbReference type="HAMAP" id="MF_02087">
    <property type="entry name" value="PLP_homeostasis"/>
    <property type="match status" value="1"/>
</dbReference>
<evidence type="ECO:0000256" key="4">
    <source>
        <dbReference type="RuleBase" id="RU004514"/>
    </source>
</evidence>
<dbReference type="AlphaFoldDB" id="A0A5J4KFR2"/>
<dbReference type="PROSITE" id="PS01211">
    <property type="entry name" value="UPF0001"/>
    <property type="match status" value="1"/>
</dbReference>
<comment type="caution">
    <text evidence="6">The sequence shown here is derived from an EMBL/GenBank/DDBJ whole genome shotgun (WGS) entry which is preliminary data.</text>
</comment>
<dbReference type="PANTHER" id="PTHR10146:SF14">
    <property type="entry name" value="PYRIDOXAL PHOSPHATE HOMEOSTASIS PROTEIN"/>
    <property type="match status" value="1"/>
</dbReference>
<comment type="cofactor">
    <cofactor evidence="3">
        <name>pyridoxal 5'-phosphate</name>
        <dbReference type="ChEBI" id="CHEBI:597326"/>
    </cofactor>
</comment>
<accession>A0A5J4KFR2</accession>
<sequence length="245" mass="27274">MINQPPIGQEAIIAANLTRVRARIAEAAQRAGRNPETITLVAVSKTKPLEVIKVAYNLGIRDFGENRVQEALEKQAAFSPSDLRWHMIGHLQTNKAQKVCGSFAYIHSVDSLHVALALQRAAEKKLHVDETEVQQTVLLQVNISGETTKEGMTIEDAPAIARQLLPLSHLKVQGLMTVAPLVDDPEQVRSVFRALRQLRDKLRQEVPEHSWEQLSMGMTDDYHIAIEEGATIVRVGRAIFGERVK</sequence>